<dbReference type="OrthoDB" id="1447412at2"/>
<protein>
    <submittedName>
        <fullName evidence="2">Uncharacterized protein</fullName>
    </submittedName>
</protein>
<name>A0YB82_9GAMM</name>
<gene>
    <name evidence="2" type="ORF">GP2143_05160</name>
</gene>
<proteinExistence type="predicted"/>
<keyword evidence="3" id="KW-1185">Reference proteome</keyword>
<sequence length="203" mass="23095">MKTIIVLITALVSFNSFARATDTSDSPSCAVTGVAETNSGLLNILEVSKSISKEQLNILMKKLCIEIDSSAIAGRSIPKFFLRFKEAGVYNGSQSDFTPFLHKFLNENKQQMICPKHYSIPPKHLYKRMFQHTYLEFFEEYIIDPEMKDLNLNAYEVVNGKKETLLDFISIQIKKKVGDHDTLVYIQDILHEEFGANYGAELN</sequence>
<accession>A0YB82</accession>
<evidence type="ECO:0000313" key="3">
    <source>
        <dbReference type="Proteomes" id="UP000004931"/>
    </source>
</evidence>
<evidence type="ECO:0000313" key="2">
    <source>
        <dbReference type="EMBL" id="EAW31812.1"/>
    </source>
</evidence>
<organism evidence="2 3">
    <name type="scientific">marine gamma proteobacterium HTCC2143</name>
    <dbReference type="NCBI Taxonomy" id="247633"/>
    <lineage>
        <taxon>Bacteria</taxon>
        <taxon>Pseudomonadati</taxon>
        <taxon>Pseudomonadota</taxon>
        <taxon>Gammaproteobacteria</taxon>
        <taxon>Cellvibrionales</taxon>
        <taxon>Spongiibacteraceae</taxon>
        <taxon>BD1-7 clade</taxon>
    </lineage>
</organism>
<comment type="caution">
    <text evidence="2">The sequence shown here is derived from an EMBL/GenBank/DDBJ whole genome shotgun (WGS) entry which is preliminary data.</text>
</comment>
<dbReference type="Proteomes" id="UP000004931">
    <property type="component" value="Unassembled WGS sequence"/>
</dbReference>
<reference evidence="2 3" key="1">
    <citation type="journal article" date="2010" name="J. Bacteriol.">
        <title>Genome sequence of the oligotrophic marine Gammaproteobacterium HTCC2143, isolated from the Oregon Coast.</title>
        <authorList>
            <person name="Oh H.M."/>
            <person name="Kang I."/>
            <person name="Ferriera S."/>
            <person name="Giovannoni S.J."/>
            <person name="Cho J.C."/>
        </authorList>
    </citation>
    <scope>NUCLEOTIDE SEQUENCE [LARGE SCALE GENOMIC DNA]</scope>
    <source>
        <strain evidence="2 3">HTCC2143</strain>
    </source>
</reference>
<evidence type="ECO:0000256" key="1">
    <source>
        <dbReference type="SAM" id="SignalP"/>
    </source>
</evidence>
<dbReference type="EMBL" id="AAVT01000002">
    <property type="protein sequence ID" value="EAW31812.1"/>
    <property type="molecule type" value="Genomic_DNA"/>
</dbReference>
<feature type="signal peptide" evidence="1">
    <location>
        <begin position="1"/>
        <end position="18"/>
    </location>
</feature>
<dbReference type="AlphaFoldDB" id="A0YB82"/>
<keyword evidence="1" id="KW-0732">Signal</keyword>
<feature type="chain" id="PRO_5002631356" evidence="1">
    <location>
        <begin position="19"/>
        <end position="203"/>
    </location>
</feature>